<comment type="subcellular location">
    <subcellularLocation>
        <location evidence="1">Nucleus</location>
    </subcellularLocation>
</comment>
<organism evidence="10 11">
    <name type="scientific">Tribonema minus</name>
    <dbReference type="NCBI Taxonomy" id="303371"/>
    <lineage>
        <taxon>Eukaryota</taxon>
        <taxon>Sar</taxon>
        <taxon>Stramenopiles</taxon>
        <taxon>Ochrophyta</taxon>
        <taxon>PX clade</taxon>
        <taxon>Xanthophyceae</taxon>
        <taxon>Tribonematales</taxon>
        <taxon>Tribonemataceae</taxon>
        <taxon>Tribonema</taxon>
    </lineage>
</organism>
<dbReference type="PROSITE" id="PS51727">
    <property type="entry name" value="CBP_P300_HAT"/>
    <property type="match status" value="1"/>
</dbReference>
<evidence type="ECO:0000256" key="3">
    <source>
        <dbReference type="ARBA" id="ARBA00022679"/>
    </source>
</evidence>
<evidence type="ECO:0000256" key="6">
    <source>
        <dbReference type="ARBA" id="ARBA00023163"/>
    </source>
</evidence>
<evidence type="ECO:0000256" key="8">
    <source>
        <dbReference type="ARBA" id="ARBA00048017"/>
    </source>
</evidence>
<keyword evidence="7" id="KW-0539">Nucleus</keyword>
<dbReference type="GO" id="GO:0005634">
    <property type="term" value="C:nucleus"/>
    <property type="evidence" value="ECO:0007669"/>
    <property type="project" value="UniProtKB-SubCell"/>
</dbReference>
<feature type="domain" description="CBP/p300-type HAT" evidence="9">
    <location>
        <begin position="1"/>
        <end position="207"/>
    </location>
</feature>
<evidence type="ECO:0000313" key="10">
    <source>
        <dbReference type="EMBL" id="KAG5179297.1"/>
    </source>
</evidence>
<keyword evidence="11" id="KW-1185">Reference proteome</keyword>
<evidence type="ECO:0000256" key="7">
    <source>
        <dbReference type="ARBA" id="ARBA00023242"/>
    </source>
</evidence>
<evidence type="ECO:0000259" key="9">
    <source>
        <dbReference type="PROSITE" id="PS51727"/>
    </source>
</evidence>
<keyword evidence="6" id="KW-0804">Transcription</keyword>
<dbReference type="GO" id="GO:0004402">
    <property type="term" value="F:histone acetyltransferase activity"/>
    <property type="evidence" value="ECO:0007669"/>
    <property type="project" value="InterPro"/>
</dbReference>
<sequence>YSAEKLPRSDVGDYVERCVQSVLPAGAPPIAVRFVSNCQKATSIPPPMQATFCAAPGVDLPRSILYTSKALCLFQLIDGAWVMSFMLYTYEYGDDAPACNRGRVYLSYLDSVPYIQPYTCRSVVYKTVLAAYFDWVRRRGFSTVHLWSAPASTLREFAYICWCHPQHHATLDQPALRQWYSDIAGQCQLRGIVSAVTDLYASSFRAL</sequence>
<dbReference type="GO" id="GO:0003713">
    <property type="term" value="F:transcription coactivator activity"/>
    <property type="evidence" value="ECO:0007669"/>
    <property type="project" value="TreeGrafter"/>
</dbReference>
<keyword evidence="3" id="KW-0808">Transferase</keyword>
<dbReference type="PANTHER" id="PTHR13808:SF1">
    <property type="entry name" value="HISTONE ACETYLTRANSFERASE"/>
    <property type="match status" value="1"/>
</dbReference>
<dbReference type="AlphaFoldDB" id="A0A835YPS5"/>
<evidence type="ECO:0000256" key="4">
    <source>
        <dbReference type="ARBA" id="ARBA00022853"/>
    </source>
</evidence>
<dbReference type="SMART" id="SM01250">
    <property type="entry name" value="KAT11"/>
    <property type="match status" value="1"/>
</dbReference>
<name>A0A835YPS5_9STRA</name>
<dbReference type="EC" id="2.3.1.48" evidence="2"/>
<dbReference type="GO" id="GO:0045944">
    <property type="term" value="P:positive regulation of transcription by RNA polymerase II"/>
    <property type="evidence" value="ECO:0007669"/>
    <property type="project" value="TreeGrafter"/>
</dbReference>
<dbReference type="GO" id="GO:0000123">
    <property type="term" value="C:histone acetyltransferase complex"/>
    <property type="evidence" value="ECO:0007669"/>
    <property type="project" value="TreeGrafter"/>
</dbReference>
<comment type="caution">
    <text evidence="10">The sequence shown here is derived from an EMBL/GenBank/DDBJ whole genome shotgun (WGS) entry which is preliminary data.</text>
</comment>
<dbReference type="Pfam" id="PF08214">
    <property type="entry name" value="HAT_KAT11"/>
    <property type="match status" value="1"/>
</dbReference>
<feature type="non-terminal residue" evidence="10">
    <location>
        <position position="1"/>
    </location>
</feature>
<dbReference type="GO" id="GO:0005667">
    <property type="term" value="C:transcription regulator complex"/>
    <property type="evidence" value="ECO:0007669"/>
    <property type="project" value="TreeGrafter"/>
</dbReference>
<comment type="catalytic activity">
    <reaction evidence="8">
        <text>L-lysyl-[protein] + acetyl-CoA = N(6)-acetyl-L-lysyl-[protein] + CoA + H(+)</text>
        <dbReference type="Rhea" id="RHEA:45948"/>
        <dbReference type="Rhea" id="RHEA-COMP:9752"/>
        <dbReference type="Rhea" id="RHEA-COMP:10731"/>
        <dbReference type="ChEBI" id="CHEBI:15378"/>
        <dbReference type="ChEBI" id="CHEBI:29969"/>
        <dbReference type="ChEBI" id="CHEBI:57287"/>
        <dbReference type="ChEBI" id="CHEBI:57288"/>
        <dbReference type="ChEBI" id="CHEBI:61930"/>
        <dbReference type="EC" id="2.3.1.48"/>
    </reaction>
</comment>
<keyword evidence="4" id="KW-0156">Chromatin regulator</keyword>
<accession>A0A835YPS5</accession>
<evidence type="ECO:0000313" key="11">
    <source>
        <dbReference type="Proteomes" id="UP000664859"/>
    </source>
</evidence>
<dbReference type="PANTHER" id="PTHR13808">
    <property type="entry name" value="CBP/P300-RELATED"/>
    <property type="match status" value="1"/>
</dbReference>
<dbReference type="EMBL" id="JAFCMP010000479">
    <property type="protein sequence ID" value="KAG5179297.1"/>
    <property type="molecule type" value="Genomic_DNA"/>
</dbReference>
<keyword evidence="5" id="KW-0805">Transcription regulation</keyword>
<evidence type="ECO:0000256" key="5">
    <source>
        <dbReference type="ARBA" id="ARBA00023015"/>
    </source>
</evidence>
<dbReference type="InterPro" id="IPR031162">
    <property type="entry name" value="CBP_P300_HAT"/>
</dbReference>
<dbReference type="GO" id="GO:0031490">
    <property type="term" value="F:chromatin DNA binding"/>
    <property type="evidence" value="ECO:0007669"/>
    <property type="project" value="TreeGrafter"/>
</dbReference>
<dbReference type="Proteomes" id="UP000664859">
    <property type="component" value="Unassembled WGS sequence"/>
</dbReference>
<reference evidence="10" key="1">
    <citation type="submission" date="2021-02" db="EMBL/GenBank/DDBJ databases">
        <title>First Annotated Genome of the Yellow-green Alga Tribonema minus.</title>
        <authorList>
            <person name="Mahan K.M."/>
        </authorList>
    </citation>
    <scope>NUCLEOTIDE SEQUENCE</scope>
    <source>
        <strain evidence="10">UTEX B ZZ1240</strain>
    </source>
</reference>
<evidence type="ECO:0000256" key="2">
    <source>
        <dbReference type="ARBA" id="ARBA00013184"/>
    </source>
</evidence>
<dbReference type="OrthoDB" id="6514242at2759"/>
<proteinExistence type="predicted"/>
<dbReference type="InterPro" id="IPR013178">
    <property type="entry name" value="Histone_AcTrfase_Rtt109/CBP"/>
</dbReference>
<feature type="non-terminal residue" evidence="10">
    <location>
        <position position="207"/>
    </location>
</feature>
<protein>
    <recommendedName>
        <fullName evidence="2">histone acetyltransferase</fullName>
        <ecNumber evidence="2">2.3.1.48</ecNumber>
    </recommendedName>
</protein>
<gene>
    <name evidence="10" type="ORF">JKP88DRAFT_132357</name>
</gene>
<evidence type="ECO:0000256" key="1">
    <source>
        <dbReference type="ARBA" id="ARBA00004123"/>
    </source>
</evidence>